<evidence type="ECO:0000313" key="1">
    <source>
        <dbReference type="EMBL" id="OAB81851.1"/>
    </source>
</evidence>
<protein>
    <submittedName>
        <fullName evidence="1">Uncharacterized protein</fullName>
    </submittedName>
</protein>
<dbReference type="Proteomes" id="UP000077013">
    <property type="component" value="Unassembled WGS sequence"/>
</dbReference>
<accession>A0A167KFY3</accession>
<dbReference type="AlphaFoldDB" id="A0A167KFY3"/>
<dbReference type="EMBL" id="LRXL01000001">
    <property type="protein sequence ID" value="OAB81851.1"/>
    <property type="molecule type" value="Genomic_DNA"/>
</dbReference>
<name>A0A167KFY3_9FLAO</name>
<gene>
    <name evidence="1" type="ORF">ULVI_00510</name>
</gene>
<dbReference type="OrthoDB" id="1450319at2"/>
<evidence type="ECO:0000313" key="2">
    <source>
        <dbReference type="Proteomes" id="UP000077013"/>
    </source>
</evidence>
<keyword evidence="2" id="KW-1185">Reference proteome</keyword>
<comment type="caution">
    <text evidence="1">The sequence shown here is derived from an EMBL/GenBank/DDBJ whole genome shotgun (WGS) entry which is preliminary data.</text>
</comment>
<proteinExistence type="predicted"/>
<dbReference type="RefSeq" id="WP_068588259.1">
    <property type="nucleotide sequence ID" value="NZ_LRXL01000001.1"/>
</dbReference>
<reference evidence="1 2" key="1">
    <citation type="submission" date="2016-02" db="EMBL/GenBank/DDBJ databases">
        <title>Ulvibacter sp. LPB0005, isolated from Thais luteostoma.</title>
        <authorList>
            <person name="Shin S.-K."/>
            <person name="Yi H."/>
        </authorList>
    </citation>
    <scope>NUCLEOTIDE SEQUENCE [LARGE SCALE GENOMIC DNA]</scope>
    <source>
        <strain evidence="1 2">LPB0005</strain>
    </source>
</reference>
<organism evidence="1 2">
    <name type="scientific">Cochleicola gelatinilyticus</name>
    <dbReference type="NCBI Taxonomy" id="1763537"/>
    <lineage>
        <taxon>Bacteria</taxon>
        <taxon>Pseudomonadati</taxon>
        <taxon>Bacteroidota</taxon>
        <taxon>Flavobacteriia</taxon>
        <taxon>Flavobacteriales</taxon>
        <taxon>Flavobacteriaceae</taxon>
        <taxon>Cochleicola</taxon>
    </lineage>
</organism>
<sequence>MKNYKSVAEIYEEYMEKFDKVSDEEIVAAFNSQVNNHGWGTGKQAYLSAIRAQFNKRRINYRAVGNRWSMSYQTKVYLEGKKLIKIEEGAG</sequence>
<dbReference type="STRING" id="1763537.ULVI_00510"/>